<evidence type="ECO:0000313" key="2">
    <source>
        <dbReference type="Proteomes" id="UP001055879"/>
    </source>
</evidence>
<dbReference type="EMBL" id="CM042048">
    <property type="protein sequence ID" value="KAI3758714.1"/>
    <property type="molecule type" value="Genomic_DNA"/>
</dbReference>
<dbReference type="Proteomes" id="UP001055879">
    <property type="component" value="Linkage Group LG02"/>
</dbReference>
<reference evidence="1 2" key="2">
    <citation type="journal article" date="2022" name="Mol. Ecol. Resour.">
        <title>The genomes of chicory, endive, great burdock and yacon provide insights into Asteraceae paleo-polyploidization history and plant inulin production.</title>
        <authorList>
            <person name="Fan W."/>
            <person name="Wang S."/>
            <person name="Wang H."/>
            <person name="Wang A."/>
            <person name="Jiang F."/>
            <person name="Liu H."/>
            <person name="Zhao H."/>
            <person name="Xu D."/>
            <person name="Zhang Y."/>
        </authorList>
    </citation>
    <scope>NUCLEOTIDE SEQUENCE [LARGE SCALE GENOMIC DNA]</scope>
    <source>
        <strain evidence="2">cv. Niubang</strain>
    </source>
</reference>
<proteinExistence type="predicted"/>
<comment type="caution">
    <text evidence="1">The sequence shown here is derived from an EMBL/GenBank/DDBJ whole genome shotgun (WGS) entry which is preliminary data.</text>
</comment>
<keyword evidence="2" id="KW-1185">Reference proteome</keyword>
<name>A0ACB9EIH4_ARCLA</name>
<gene>
    <name evidence="1" type="ORF">L6452_06285</name>
</gene>
<protein>
    <submittedName>
        <fullName evidence="1">Uncharacterized protein</fullName>
    </submittedName>
</protein>
<evidence type="ECO:0000313" key="1">
    <source>
        <dbReference type="EMBL" id="KAI3758714.1"/>
    </source>
</evidence>
<accession>A0ACB9EIH4</accession>
<sequence>MGKTSKKGEDRTETDELMAKFSKDPSRVDKTPKEGEDRYTYWELIEALANINVDVVNQGKEIKELQQVVISQQEQISKLKQLVGKLIARKRRNQFVLRRRKGANKKEENASKKGENSILEQIDQQIEGEFVDEKKAAETTPAAVTTPEAETVTTAEPKQAVEIVSDAETSQEAVTELTPTDIEIA</sequence>
<organism evidence="1 2">
    <name type="scientific">Arctium lappa</name>
    <name type="common">Greater burdock</name>
    <name type="synonym">Lappa major</name>
    <dbReference type="NCBI Taxonomy" id="4217"/>
    <lineage>
        <taxon>Eukaryota</taxon>
        <taxon>Viridiplantae</taxon>
        <taxon>Streptophyta</taxon>
        <taxon>Embryophyta</taxon>
        <taxon>Tracheophyta</taxon>
        <taxon>Spermatophyta</taxon>
        <taxon>Magnoliopsida</taxon>
        <taxon>eudicotyledons</taxon>
        <taxon>Gunneridae</taxon>
        <taxon>Pentapetalae</taxon>
        <taxon>asterids</taxon>
        <taxon>campanulids</taxon>
        <taxon>Asterales</taxon>
        <taxon>Asteraceae</taxon>
        <taxon>Carduoideae</taxon>
        <taxon>Cardueae</taxon>
        <taxon>Arctiinae</taxon>
        <taxon>Arctium</taxon>
    </lineage>
</organism>
<reference evidence="2" key="1">
    <citation type="journal article" date="2022" name="Mol. Ecol. Resour.">
        <title>The genomes of chicory, endive, great burdock and yacon provide insights into Asteraceae palaeo-polyploidization history and plant inulin production.</title>
        <authorList>
            <person name="Fan W."/>
            <person name="Wang S."/>
            <person name="Wang H."/>
            <person name="Wang A."/>
            <person name="Jiang F."/>
            <person name="Liu H."/>
            <person name="Zhao H."/>
            <person name="Xu D."/>
            <person name="Zhang Y."/>
        </authorList>
    </citation>
    <scope>NUCLEOTIDE SEQUENCE [LARGE SCALE GENOMIC DNA]</scope>
    <source>
        <strain evidence="2">cv. Niubang</strain>
    </source>
</reference>